<keyword evidence="3" id="KW-1185">Reference proteome</keyword>
<keyword evidence="1" id="KW-1133">Transmembrane helix</keyword>
<evidence type="ECO:0000256" key="1">
    <source>
        <dbReference type="SAM" id="Phobius"/>
    </source>
</evidence>
<protein>
    <submittedName>
        <fullName evidence="2">Uncharacterized protein</fullName>
    </submittedName>
</protein>
<proteinExistence type="predicted"/>
<comment type="caution">
    <text evidence="2">The sequence shown here is derived from an EMBL/GenBank/DDBJ whole genome shotgun (WGS) entry which is preliminary data.</text>
</comment>
<reference evidence="2 3" key="1">
    <citation type="journal article" date="2019" name="Sci. Rep.">
        <title>Orb-weaving spider Araneus ventricosus genome elucidates the spidroin gene catalogue.</title>
        <authorList>
            <person name="Kono N."/>
            <person name="Nakamura H."/>
            <person name="Ohtoshi R."/>
            <person name="Moran D.A.P."/>
            <person name="Shinohara A."/>
            <person name="Yoshida Y."/>
            <person name="Fujiwara M."/>
            <person name="Mori M."/>
            <person name="Tomita M."/>
            <person name="Arakawa K."/>
        </authorList>
    </citation>
    <scope>NUCLEOTIDE SEQUENCE [LARGE SCALE GENOMIC DNA]</scope>
</reference>
<evidence type="ECO:0000313" key="2">
    <source>
        <dbReference type="EMBL" id="GBL77160.1"/>
    </source>
</evidence>
<dbReference type="Proteomes" id="UP000499080">
    <property type="component" value="Unassembled WGS sequence"/>
</dbReference>
<keyword evidence="1" id="KW-0472">Membrane</keyword>
<evidence type="ECO:0000313" key="3">
    <source>
        <dbReference type="Proteomes" id="UP000499080"/>
    </source>
</evidence>
<gene>
    <name evidence="2" type="ORF">AVEN_12787_1</name>
</gene>
<accession>A0A4Y2ABU5</accession>
<dbReference type="EMBL" id="BGPR01000011">
    <property type="protein sequence ID" value="GBL77160.1"/>
    <property type="molecule type" value="Genomic_DNA"/>
</dbReference>
<name>A0A4Y2ABU5_ARAVE</name>
<keyword evidence="1" id="KW-0812">Transmembrane</keyword>
<organism evidence="2 3">
    <name type="scientific">Araneus ventricosus</name>
    <name type="common">Orbweaver spider</name>
    <name type="synonym">Epeira ventricosa</name>
    <dbReference type="NCBI Taxonomy" id="182803"/>
    <lineage>
        <taxon>Eukaryota</taxon>
        <taxon>Metazoa</taxon>
        <taxon>Ecdysozoa</taxon>
        <taxon>Arthropoda</taxon>
        <taxon>Chelicerata</taxon>
        <taxon>Arachnida</taxon>
        <taxon>Araneae</taxon>
        <taxon>Araneomorphae</taxon>
        <taxon>Entelegynae</taxon>
        <taxon>Araneoidea</taxon>
        <taxon>Araneidae</taxon>
        <taxon>Araneus</taxon>
    </lineage>
</organism>
<dbReference type="AlphaFoldDB" id="A0A4Y2ABU5"/>
<sequence length="149" mass="16857">MSSVTLSVAVHKNERIEDSSSIRQNKRPKNLFLEPKPIKLPFWIIWIFVAICHPPVYMSVRPPVFIYAQTISPQPQFCDPSSTKLRLLLISPPLRVKIRRLTGAIQNLDSSVNLTPLCATPTAMFAEFLLALRCLAVKGRQTKGLRAYK</sequence>
<feature type="transmembrane region" description="Helical" evidence="1">
    <location>
        <begin position="40"/>
        <end position="60"/>
    </location>
</feature>